<gene>
    <name evidence="3" type="ORF">AB2L27_18215</name>
</gene>
<reference evidence="3 4" key="1">
    <citation type="submission" date="2024-07" db="EMBL/GenBank/DDBJ databases">
        <authorList>
            <person name="Thanompreechachai J."/>
            <person name="Duangmal K."/>
        </authorList>
    </citation>
    <scope>NUCLEOTIDE SEQUENCE [LARGE SCALE GENOMIC DNA]</scope>
    <source>
        <strain evidence="3 4">LSe6-4</strain>
    </source>
</reference>
<protein>
    <submittedName>
        <fullName evidence="3">Nitroreductase family protein</fullName>
    </submittedName>
</protein>
<keyword evidence="4" id="KW-1185">Reference proteome</keyword>
<dbReference type="RefSeq" id="WP_370442912.1">
    <property type="nucleotide sequence ID" value="NZ_JBGFTU010000026.1"/>
</dbReference>
<comment type="caution">
    <text evidence="3">The sequence shown here is derived from an EMBL/GenBank/DDBJ whole genome shotgun (WGS) entry which is preliminary data.</text>
</comment>
<dbReference type="InterPro" id="IPR000415">
    <property type="entry name" value="Nitroreductase-like"/>
</dbReference>
<feature type="region of interest" description="Disordered" evidence="1">
    <location>
        <begin position="12"/>
        <end position="34"/>
    </location>
</feature>
<evidence type="ECO:0000313" key="3">
    <source>
        <dbReference type="EMBL" id="MEZ0166697.1"/>
    </source>
</evidence>
<dbReference type="SUPFAM" id="SSF55469">
    <property type="entry name" value="FMN-dependent nitroreductase-like"/>
    <property type="match status" value="1"/>
</dbReference>
<dbReference type="Gene3D" id="3.40.109.10">
    <property type="entry name" value="NADH Oxidase"/>
    <property type="match status" value="2"/>
</dbReference>
<proteinExistence type="predicted"/>
<organism evidence="3 4">
    <name type="scientific">Kineococcus halophytocola</name>
    <dbReference type="NCBI Taxonomy" id="3234027"/>
    <lineage>
        <taxon>Bacteria</taxon>
        <taxon>Bacillati</taxon>
        <taxon>Actinomycetota</taxon>
        <taxon>Actinomycetes</taxon>
        <taxon>Kineosporiales</taxon>
        <taxon>Kineosporiaceae</taxon>
        <taxon>Kineococcus</taxon>
    </lineage>
</organism>
<evidence type="ECO:0000313" key="4">
    <source>
        <dbReference type="Proteomes" id="UP001565927"/>
    </source>
</evidence>
<dbReference type="PANTHER" id="PTHR43745:SF2">
    <property type="entry name" value="NITROREDUCTASE MJ1384-RELATED"/>
    <property type="match status" value="1"/>
</dbReference>
<dbReference type="EMBL" id="JBGFTU010000026">
    <property type="protein sequence ID" value="MEZ0166697.1"/>
    <property type="molecule type" value="Genomic_DNA"/>
</dbReference>
<dbReference type="InterPro" id="IPR052544">
    <property type="entry name" value="Bacteriocin_Proc_Enz"/>
</dbReference>
<dbReference type="Pfam" id="PF00881">
    <property type="entry name" value="Nitroreductase"/>
    <property type="match status" value="1"/>
</dbReference>
<dbReference type="PANTHER" id="PTHR43745">
    <property type="entry name" value="NITROREDUCTASE MJ1384-RELATED"/>
    <property type="match status" value="1"/>
</dbReference>
<dbReference type="InterPro" id="IPR029479">
    <property type="entry name" value="Nitroreductase"/>
</dbReference>
<accession>A0ABV4H541</accession>
<sequence length="490" mass="52455">MSRTSDYVRAVLTREDRPLPPLDHHPDFSDAPREAKFFGPTVDVDLPRRAPHENSQPLDRLGEWLFLAAARTGRRLQADANADTERTREYARARWSRVPASGGSLYPVVHYWISTGADGLIPGVHHYSALHHRLQRLSAGPAAEVVRAAAGLPADQAPDGWLLTTVKFWRNAHKYGSFTYHVVTMDHGAQLAALDDAAVGRVGVLGRTWALDEAAVAGLLGVDPGQEGVFAATAVDLSLVRPDAATTTGPMLDAVVSRRDREWSRRPVHFAAATDLQGEAPQRPPTPARPAPLDLVRRRTSFGRFSGAAVDVAELRAVLDGVRPGRAPAEDLAAPPLTLHVVALAVDGLAPGVHRYDPGTGAMTPIAPGDHAAALQQSYFLQNYDLGKAAAVVFCAGDLDGAVRQDGTLGYRRANAAVGAATQRFYVTASSGGLAAGAALGFNNVALAELLRLPAGQFPLILWMLGRDRAPGASYRFELFTGEDLRGWSQ</sequence>
<evidence type="ECO:0000259" key="2">
    <source>
        <dbReference type="Pfam" id="PF00881"/>
    </source>
</evidence>
<evidence type="ECO:0000256" key="1">
    <source>
        <dbReference type="SAM" id="MobiDB-lite"/>
    </source>
</evidence>
<dbReference type="Proteomes" id="UP001565927">
    <property type="component" value="Unassembled WGS sequence"/>
</dbReference>
<name>A0ABV4H541_9ACTN</name>
<feature type="domain" description="Nitroreductase" evidence="2">
    <location>
        <begin position="368"/>
        <end position="466"/>
    </location>
</feature>